<name>A0A0A8Z309_ARUDO</name>
<accession>A0A0A8Z309</accession>
<protein>
    <submittedName>
        <fullName evidence="1">Uncharacterized protein</fullName>
    </submittedName>
</protein>
<proteinExistence type="predicted"/>
<dbReference type="EMBL" id="GBRH01264719">
    <property type="protein sequence ID" value="JAD33176.1"/>
    <property type="molecule type" value="Transcribed_RNA"/>
</dbReference>
<sequence>MKLSKKYFLKLKKPELLVLHIHDINCISWGN</sequence>
<reference evidence="1" key="2">
    <citation type="journal article" date="2015" name="Data Brief">
        <title>Shoot transcriptome of the giant reed, Arundo donax.</title>
        <authorList>
            <person name="Barrero R.A."/>
            <person name="Guerrero F.D."/>
            <person name="Moolhuijzen P."/>
            <person name="Goolsby J.A."/>
            <person name="Tidwell J."/>
            <person name="Bellgard S.E."/>
            <person name="Bellgard M.I."/>
        </authorList>
    </citation>
    <scope>NUCLEOTIDE SEQUENCE</scope>
    <source>
        <tissue evidence="1">Shoot tissue taken approximately 20 cm above the soil surface</tissue>
    </source>
</reference>
<dbReference type="AlphaFoldDB" id="A0A0A8Z309"/>
<organism evidence="1">
    <name type="scientific">Arundo donax</name>
    <name type="common">Giant reed</name>
    <name type="synonym">Donax arundinaceus</name>
    <dbReference type="NCBI Taxonomy" id="35708"/>
    <lineage>
        <taxon>Eukaryota</taxon>
        <taxon>Viridiplantae</taxon>
        <taxon>Streptophyta</taxon>
        <taxon>Embryophyta</taxon>
        <taxon>Tracheophyta</taxon>
        <taxon>Spermatophyta</taxon>
        <taxon>Magnoliopsida</taxon>
        <taxon>Liliopsida</taxon>
        <taxon>Poales</taxon>
        <taxon>Poaceae</taxon>
        <taxon>PACMAD clade</taxon>
        <taxon>Arundinoideae</taxon>
        <taxon>Arundineae</taxon>
        <taxon>Arundo</taxon>
    </lineage>
</organism>
<reference evidence="1" key="1">
    <citation type="submission" date="2014-09" db="EMBL/GenBank/DDBJ databases">
        <authorList>
            <person name="Magalhaes I.L.F."/>
            <person name="Oliveira U."/>
            <person name="Santos F.R."/>
            <person name="Vidigal T.H.D.A."/>
            <person name="Brescovit A.D."/>
            <person name="Santos A.J."/>
        </authorList>
    </citation>
    <scope>NUCLEOTIDE SEQUENCE</scope>
    <source>
        <tissue evidence="1">Shoot tissue taken approximately 20 cm above the soil surface</tissue>
    </source>
</reference>
<evidence type="ECO:0000313" key="1">
    <source>
        <dbReference type="EMBL" id="JAD33176.1"/>
    </source>
</evidence>